<dbReference type="GO" id="GO:0016829">
    <property type="term" value="F:lyase activity"/>
    <property type="evidence" value="ECO:0007669"/>
    <property type="project" value="InterPro"/>
</dbReference>
<proteinExistence type="inferred from homology"/>
<dbReference type="InterPro" id="IPR042183">
    <property type="entry name" value="MmgE/PrpD_sf_1"/>
</dbReference>
<evidence type="ECO:0000256" key="1">
    <source>
        <dbReference type="ARBA" id="ARBA00006174"/>
    </source>
</evidence>
<organism evidence="4 5">
    <name type="scientific">Bordetella genomosp. 10</name>
    <dbReference type="NCBI Taxonomy" id="1416804"/>
    <lineage>
        <taxon>Bacteria</taxon>
        <taxon>Pseudomonadati</taxon>
        <taxon>Pseudomonadota</taxon>
        <taxon>Betaproteobacteria</taxon>
        <taxon>Burkholderiales</taxon>
        <taxon>Alcaligenaceae</taxon>
        <taxon>Bordetella</taxon>
    </lineage>
</organism>
<dbReference type="EMBL" id="NEVM01000001">
    <property type="protein sequence ID" value="OZI38179.1"/>
    <property type="molecule type" value="Genomic_DNA"/>
</dbReference>
<feature type="domain" description="MmgE/PrpD N-terminal" evidence="2">
    <location>
        <begin position="9"/>
        <end position="229"/>
    </location>
</feature>
<sequence length="449" mass="47826">MSSGTVVARLVELTRGMRFEDFSPATMAAARRAILDGLGCAIAATACAPARLAAAVPVGGAGHATVIGEALPSTLERAILLNGIMLRYLDMMDVYWAQDVCHPSENVTVALASVECHGGGGRDLIQALVAGYEAQMRLTHLLSLQAMGMHHVSAAGIVAPIIMGSAWKLPGEVVQHAVALSGCRQFTVHALSKGGISMAKAIGYAWSSMESVLGVRLAEQGFTGPVHFLDWLTKEGPARDSFDALALAPDGAPLIERTSFKQFPVQFELQTPNEVALRLHEQIGQARIAGVEIVVPPITAQRTADPSKFRPGNRETADHSLPVTVAMALLDGRLTAAQFEQDRWADDDVCTLAGNTRVVADEGLAAAHPQGRPARVTITLEDGRRLQAFQDVPYGDAARPMDDRALEEKFLANTTDVIGASRARAIVDRVGELEHMADIAQLTRLLAAQ</sequence>
<gene>
    <name evidence="4" type="ORF">CAL29_07540</name>
</gene>
<dbReference type="InterPro" id="IPR042188">
    <property type="entry name" value="MmgE/PrpD_sf_2"/>
</dbReference>
<dbReference type="Gene3D" id="3.30.1330.120">
    <property type="entry name" value="2-methylcitrate dehydratase PrpD"/>
    <property type="match status" value="1"/>
</dbReference>
<feature type="domain" description="MmgE/PrpD C-terminal" evidence="3">
    <location>
        <begin position="263"/>
        <end position="429"/>
    </location>
</feature>
<dbReference type="OrthoDB" id="9797528at2"/>
<dbReference type="RefSeq" id="WP_094852279.1">
    <property type="nucleotide sequence ID" value="NZ_NEVM01000001.1"/>
</dbReference>
<evidence type="ECO:0000313" key="4">
    <source>
        <dbReference type="EMBL" id="OZI38179.1"/>
    </source>
</evidence>
<dbReference type="SUPFAM" id="SSF103378">
    <property type="entry name" value="2-methylcitrate dehydratase PrpD"/>
    <property type="match status" value="1"/>
</dbReference>
<name>A0A261SL67_9BORD</name>
<dbReference type="Gene3D" id="1.10.4100.10">
    <property type="entry name" value="2-methylcitrate dehydratase PrpD"/>
    <property type="match status" value="1"/>
</dbReference>
<dbReference type="PANTHER" id="PTHR16943:SF8">
    <property type="entry name" value="2-METHYLCITRATE DEHYDRATASE"/>
    <property type="match status" value="1"/>
</dbReference>
<dbReference type="InterPro" id="IPR036148">
    <property type="entry name" value="MmgE/PrpD_sf"/>
</dbReference>
<dbReference type="InterPro" id="IPR005656">
    <property type="entry name" value="MmgE_PrpD"/>
</dbReference>
<evidence type="ECO:0000259" key="3">
    <source>
        <dbReference type="Pfam" id="PF19305"/>
    </source>
</evidence>
<reference evidence="5" key="1">
    <citation type="submission" date="2017-05" db="EMBL/GenBank/DDBJ databases">
        <title>Complete and WGS of Bordetella genogroups.</title>
        <authorList>
            <person name="Spilker T."/>
            <person name="Lipuma J."/>
        </authorList>
    </citation>
    <scope>NUCLEOTIDE SEQUENCE [LARGE SCALE GENOMIC DNA]</scope>
    <source>
        <strain evidence="5">AU16122</strain>
    </source>
</reference>
<evidence type="ECO:0000259" key="2">
    <source>
        <dbReference type="Pfam" id="PF03972"/>
    </source>
</evidence>
<dbReference type="PANTHER" id="PTHR16943">
    <property type="entry name" value="2-METHYLCITRATE DEHYDRATASE-RELATED"/>
    <property type="match status" value="1"/>
</dbReference>
<dbReference type="Pfam" id="PF19305">
    <property type="entry name" value="MmgE_PrpD_C"/>
    <property type="match status" value="1"/>
</dbReference>
<evidence type="ECO:0008006" key="6">
    <source>
        <dbReference type="Google" id="ProtNLM"/>
    </source>
</evidence>
<accession>A0A261SL67</accession>
<dbReference type="AlphaFoldDB" id="A0A261SL67"/>
<protein>
    <recommendedName>
        <fullName evidence="6">2-methylcitrate dehydratase</fullName>
    </recommendedName>
</protein>
<evidence type="ECO:0000313" key="5">
    <source>
        <dbReference type="Proteomes" id="UP000216020"/>
    </source>
</evidence>
<dbReference type="Proteomes" id="UP000216020">
    <property type="component" value="Unassembled WGS sequence"/>
</dbReference>
<comment type="similarity">
    <text evidence="1">Belongs to the PrpD family.</text>
</comment>
<keyword evidence="5" id="KW-1185">Reference proteome</keyword>
<dbReference type="Pfam" id="PF03972">
    <property type="entry name" value="MmgE_PrpD_N"/>
    <property type="match status" value="1"/>
</dbReference>
<dbReference type="InterPro" id="IPR045337">
    <property type="entry name" value="MmgE_PrpD_C"/>
</dbReference>
<comment type="caution">
    <text evidence="4">The sequence shown here is derived from an EMBL/GenBank/DDBJ whole genome shotgun (WGS) entry which is preliminary data.</text>
</comment>
<dbReference type="InterPro" id="IPR045336">
    <property type="entry name" value="MmgE_PrpD_N"/>
</dbReference>